<feature type="transmembrane region" description="Helical" evidence="2">
    <location>
        <begin position="236"/>
        <end position="260"/>
    </location>
</feature>
<dbReference type="GO" id="GO:0008233">
    <property type="term" value="F:peptidase activity"/>
    <property type="evidence" value="ECO:0007669"/>
    <property type="project" value="InterPro"/>
</dbReference>
<gene>
    <name evidence="3" type="ORF">FM110_03355</name>
</gene>
<dbReference type="InterPro" id="IPR026898">
    <property type="entry name" value="PrsW"/>
</dbReference>
<evidence type="ECO:0000256" key="1">
    <source>
        <dbReference type="SAM" id="MobiDB-lite"/>
    </source>
</evidence>
<evidence type="ECO:0000256" key="2">
    <source>
        <dbReference type="SAM" id="Phobius"/>
    </source>
</evidence>
<feature type="transmembrane region" description="Helical" evidence="2">
    <location>
        <begin position="173"/>
        <end position="190"/>
    </location>
</feature>
<dbReference type="PANTHER" id="PTHR36844:SF1">
    <property type="entry name" value="PROTEASE PRSW"/>
    <property type="match status" value="1"/>
</dbReference>
<protein>
    <submittedName>
        <fullName evidence="3">Putative integral membrane protein</fullName>
    </submittedName>
</protein>
<evidence type="ECO:0000313" key="3">
    <source>
        <dbReference type="EMBL" id="SLM89308.1"/>
    </source>
</evidence>
<name>A0A1X6WV95_9MICO</name>
<feature type="transmembrane region" description="Helical" evidence="2">
    <location>
        <begin position="61"/>
        <end position="81"/>
    </location>
</feature>
<sequence>MKNPAPPIPPAPGRAPARPAPPRGDGYGYDVARSDPRAPGRLGEADGTGPVRPTRPWVRRLIWSIAFTALALIAVGVWFLAIRPMGLGTSLVAFTAALVPVAIVLSAVWWLDRYTPQPRVTLVFAFAWGAAMSVALALLVGSIAEFAISAIGAEEDSAQFLGAVVQAPVVEESMKSAGLLVLLIFGRRFISGPLDGVVYAILIAGGFAFTENILYFGSAFLESQAAGEVDAFWQTFLLRGIMSPFAHASFTSLAGIGIGLAAERRSLLLYAGLGLGGLSLGMCLHALWNGATFFLDVDPENPLRSFLEYYAYVQLPIFLVLAGILLWLRLRERSIIRRQLSSYGRAGWFTPDEVRMLLSMRRRRRAEAWTARSGANARRAMRDLIRASVQLAMDRNSVMCSRSTERTRRAERELLERITSDRRLIGALTRPVARRASSGGAERPVAPAHDPAAVEAVGARA</sequence>
<dbReference type="Proteomes" id="UP000195981">
    <property type="component" value="Unassembled WGS sequence"/>
</dbReference>
<organism evidence="3 4">
    <name type="scientific">Brachybacterium nesterenkovii</name>
    <dbReference type="NCBI Taxonomy" id="47847"/>
    <lineage>
        <taxon>Bacteria</taxon>
        <taxon>Bacillati</taxon>
        <taxon>Actinomycetota</taxon>
        <taxon>Actinomycetes</taxon>
        <taxon>Micrococcales</taxon>
        <taxon>Dermabacteraceae</taxon>
        <taxon>Brachybacterium</taxon>
    </lineage>
</organism>
<dbReference type="PANTHER" id="PTHR36844">
    <property type="entry name" value="PROTEASE PRSW"/>
    <property type="match status" value="1"/>
</dbReference>
<feature type="transmembrane region" description="Helical" evidence="2">
    <location>
        <begin position="87"/>
        <end position="111"/>
    </location>
</feature>
<dbReference type="Pfam" id="PF13367">
    <property type="entry name" value="PrsW-protease"/>
    <property type="match status" value="1"/>
</dbReference>
<feature type="transmembrane region" description="Helical" evidence="2">
    <location>
        <begin position="123"/>
        <end position="153"/>
    </location>
</feature>
<accession>A0A1X6WV95</accession>
<feature type="transmembrane region" description="Helical" evidence="2">
    <location>
        <begin position="309"/>
        <end position="328"/>
    </location>
</feature>
<dbReference type="EMBL" id="FWFG01000030">
    <property type="protein sequence ID" value="SLM89308.1"/>
    <property type="molecule type" value="Genomic_DNA"/>
</dbReference>
<feature type="transmembrane region" description="Helical" evidence="2">
    <location>
        <begin position="197"/>
        <end position="216"/>
    </location>
</feature>
<dbReference type="RefSeq" id="WP_268802189.1">
    <property type="nucleotide sequence ID" value="NZ_FWFG01000030.1"/>
</dbReference>
<evidence type="ECO:0000313" key="4">
    <source>
        <dbReference type="Proteomes" id="UP000195981"/>
    </source>
</evidence>
<keyword evidence="4" id="KW-1185">Reference proteome</keyword>
<keyword evidence="2" id="KW-0472">Membrane</keyword>
<feature type="region of interest" description="Disordered" evidence="1">
    <location>
        <begin position="1"/>
        <end position="49"/>
    </location>
</feature>
<feature type="region of interest" description="Disordered" evidence="1">
    <location>
        <begin position="431"/>
        <end position="461"/>
    </location>
</feature>
<keyword evidence="2" id="KW-0812">Transmembrane</keyword>
<reference evidence="3 4" key="1">
    <citation type="submission" date="2017-02" db="EMBL/GenBank/DDBJ databases">
        <authorList>
            <person name="Peterson S.W."/>
        </authorList>
    </citation>
    <scope>NUCLEOTIDE SEQUENCE [LARGE SCALE GENOMIC DNA]</scope>
    <source>
        <strain evidence="3 4">CIP104813</strain>
    </source>
</reference>
<dbReference type="AlphaFoldDB" id="A0A1X6WV95"/>
<proteinExistence type="predicted"/>
<keyword evidence="2" id="KW-1133">Transmembrane helix</keyword>
<feature type="compositionally biased region" description="Pro residues" evidence="1">
    <location>
        <begin position="1"/>
        <end position="22"/>
    </location>
</feature>
<feature type="transmembrane region" description="Helical" evidence="2">
    <location>
        <begin position="267"/>
        <end position="289"/>
    </location>
</feature>